<comment type="caution">
    <text evidence="1">The sequence shown here is derived from an EMBL/GenBank/DDBJ whole genome shotgun (WGS) entry which is preliminary data.</text>
</comment>
<dbReference type="Proteomes" id="UP000011201">
    <property type="component" value="Unassembled WGS sequence"/>
</dbReference>
<dbReference type="EMBL" id="ALWB01000001">
    <property type="protein sequence ID" value="ELS34825.1"/>
    <property type="molecule type" value="Genomic_DNA"/>
</dbReference>
<keyword evidence="2" id="KW-1185">Reference proteome</keyword>
<accession>L8N851</accession>
<dbReference type="AlphaFoldDB" id="L8N851"/>
<evidence type="ECO:0000313" key="2">
    <source>
        <dbReference type="Proteomes" id="UP000011201"/>
    </source>
</evidence>
<organism evidence="1 2">
    <name type="scientific">Pseudanabaena biceps PCC 7429</name>
    <dbReference type="NCBI Taxonomy" id="927668"/>
    <lineage>
        <taxon>Bacteria</taxon>
        <taxon>Bacillati</taxon>
        <taxon>Cyanobacteriota</taxon>
        <taxon>Cyanophyceae</taxon>
        <taxon>Pseudanabaenales</taxon>
        <taxon>Pseudanabaenaceae</taxon>
        <taxon>Pseudanabaena</taxon>
    </lineage>
</organism>
<protein>
    <submittedName>
        <fullName evidence="1">Uncharacterized protein</fullName>
    </submittedName>
</protein>
<reference evidence="1 2" key="1">
    <citation type="journal article" date="2013" name="Proc. Natl. Acad. Sci. U.S.A.">
        <title>Improving the coverage of the cyanobacterial phylum using diversity-driven genome sequencing.</title>
        <authorList>
            <person name="Shih P.M."/>
            <person name="Wu D."/>
            <person name="Latifi A."/>
            <person name="Axen S.D."/>
            <person name="Fewer D.P."/>
            <person name="Talla E."/>
            <person name="Calteau A."/>
            <person name="Cai F."/>
            <person name="Tandeau de Marsac N."/>
            <person name="Rippka R."/>
            <person name="Herdman M."/>
            <person name="Sivonen K."/>
            <person name="Coursin T."/>
            <person name="Laurent T."/>
            <person name="Goodwin L."/>
            <person name="Nolan M."/>
            <person name="Davenport K.W."/>
            <person name="Han C.S."/>
            <person name="Rubin E.M."/>
            <person name="Eisen J.A."/>
            <person name="Woyke T."/>
            <person name="Gugger M."/>
            <person name="Kerfeld C.A."/>
        </authorList>
    </citation>
    <scope>NUCLEOTIDE SEQUENCE [LARGE SCALE GENOMIC DNA]</scope>
    <source>
        <strain evidence="1 2">PCC 7429</strain>
    </source>
</reference>
<gene>
    <name evidence="1" type="ORF">Pse7429DRAFT_0014</name>
</gene>
<dbReference type="PATRIC" id="fig|927668.3.peg.15"/>
<evidence type="ECO:0000313" key="1">
    <source>
        <dbReference type="EMBL" id="ELS34825.1"/>
    </source>
</evidence>
<name>L8N851_9CYAN</name>
<proteinExistence type="predicted"/>
<sequence>MLNIMTKDPNFVSVRLPDDVANWLREYATANKLIRADKPNMGGSIIAVIRSVKSGQTISNNVGQSSAVTDVDIQVIINEAIAPLLARLEDLENTRSEATAPAKKLKIVA</sequence>